<comment type="caution">
    <text evidence="2">The sequence shown here is derived from an EMBL/GenBank/DDBJ whole genome shotgun (WGS) entry which is preliminary data.</text>
</comment>
<dbReference type="Proteomes" id="UP000007264">
    <property type="component" value="Unassembled WGS sequence"/>
</dbReference>
<evidence type="ECO:0000256" key="1">
    <source>
        <dbReference type="SAM" id="MobiDB-lite"/>
    </source>
</evidence>
<name>I0YQL6_COCSC</name>
<reference evidence="2 3" key="1">
    <citation type="journal article" date="2012" name="Genome Biol.">
        <title>The genome of the polar eukaryotic microalga coccomyxa subellipsoidea reveals traits of cold adaptation.</title>
        <authorList>
            <person name="Blanc G."/>
            <person name="Agarkova I."/>
            <person name="Grimwood J."/>
            <person name="Kuo A."/>
            <person name="Brueggeman A."/>
            <person name="Dunigan D."/>
            <person name="Gurnon J."/>
            <person name="Ladunga I."/>
            <person name="Lindquist E."/>
            <person name="Lucas S."/>
            <person name="Pangilinan J."/>
            <person name="Proschold T."/>
            <person name="Salamov A."/>
            <person name="Schmutz J."/>
            <person name="Weeks D."/>
            <person name="Yamada T."/>
            <person name="Claverie J.M."/>
            <person name="Grigoriev I."/>
            <person name="Van Etten J."/>
            <person name="Lomsadze A."/>
            <person name="Borodovsky M."/>
        </authorList>
    </citation>
    <scope>NUCLEOTIDE SEQUENCE [LARGE SCALE GENOMIC DNA]</scope>
    <source>
        <strain evidence="2 3">C-169</strain>
    </source>
</reference>
<dbReference type="GeneID" id="17038664"/>
<proteinExistence type="predicted"/>
<feature type="region of interest" description="Disordered" evidence="1">
    <location>
        <begin position="1"/>
        <end position="23"/>
    </location>
</feature>
<evidence type="ECO:0000313" key="2">
    <source>
        <dbReference type="EMBL" id="EIE20685.1"/>
    </source>
</evidence>
<organism evidence="2 3">
    <name type="scientific">Coccomyxa subellipsoidea (strain C-169)</name>
    <name type="common">Green microalga</name>
    <dbReference type="NCBI Taxonomy" id="574566"/>
    <lineage>
        <taxon>Eukaryota</taxon>
        <taxon>Viridiplantae</taxon>
        <taxon>Chlorophyta</taxon>
        <taxon>core chlorophytes</taxon>
        <taxon>Trebouxiophyceae</taxon>
        <taxon>Trebouxiophyceae incertae sedis</taxon>
        <taxon>Coccomyxaceae</taxon>
        <taxon>Coccomyxa</taxon>
        <taxon>Coccomyxa subellipsoidea</taxon>
    </lineage>
</organism>
<dbReference type="RefSeq" id="XP_005645229.1">
    <property type="nucleotide sequence ID" value="XM_005645172.1"/>
</dbReference>
<feature type="compositionally biased region" description="Polar residues" evidence="1">
    <location>
        <begin position="1"/>
        <end position="18"/>
    </location>
</feature>
<evidence type="ECO:0000313" key="3">
    <source>
        <dbReference type="Proteomes" id="UP000007264"/>
    </source>
</evidence>
<accession>I0YQL6</accession>
<gene>
    <name evidence="2" type="ORF">COCSUDRAFT_57253</name>
</gene>
<dbReference type="AlphaFoldDB" id="I0YQL6"/>
<keyword evidence="3" id="KW-1185">Reference proteome</keyword>
<sequence>MGTVTIENAQAHATSQPTVGRLSADRRPTLTIENAQAHATSQPTVGRPSADLPSYYQVWIYHLYETLMASQQQMSQHMRAAGTQVTFPQAAQDPAA</sequence>
<protein>
    <submittedName>
        <fullName evidence="2">Uncharacterized protein</fullName>
    </submittedName>
</protein>
<dbReference type="KEGG" id="csl:COCSUDRAFT_57253"/>
<dbReference type="EMBL" id="AGSI01000014">
    <property type="protein sequence ID" value="EIE20685.1"/>
    <property type="molecule type" value="Genomic_DNA"/>
</dbReference>